<accession>A0A9J6EVQ8</accession>
<organism evidence="2 3">
    <name type="scientific">Rhipicephalus microplus</name>
    <name type="common">Cattle tick</name>
    <name type="synonym">Boophilus microplus</name>
    <dbReference type="NCBI Taxonomy" id="6941"/>
    <lineage>
        <taxon>Eukaryota</taxon>
        <taxon>Metazoa</taxon>
        <taxon>Ecdysozoa</taxon>
        <taxon>Arthropoda</taxon>
        <taxon>Chelicerata</taxon>
        <taxon>Arachnida</taxon>
        <taxon>Acari</taxon>
        <taxon>Parasitiformes</taxon>
        <taxon>Ixodida</taxon>
        <taxon>Ixodoidea</taxon>
        <taxon>Ixodidae</taxon>
        <taxon>Rhipicephalinae</taxon>
        <taxon>Rhipicephalus</taxon>
        <taxon>Boophilus</taxon>
    </lineage>
</organism>
<keyword evidence="1" id="KW-0472">Membrane</keyword>
<gene>
    <name evidence="2" type="ORF">HPB51_001532</name>
</gene>
<protein>
    <submittedName>
        <fullName evidence="2">Uncharacterized protein</fullName>
    </submittedName>
</protein>
<dbReference type="EMBL" id="JABSTU010000001">
    <property type="protein sequence ID" value="KAH8038418.1"/>
    <property type="molecule type" value="Genomic_DNA"/>
</dbReference>
<comment type="caution">
    <text evidence="2">The sequence shown here is derived from an EMBL/GenBank/DDBJ whole genome shotgun (WGS) entry which is preliminary data.</text>
</comment>
<keyword evidence="3" id="KW-1185">Reference proteome</keyword>
<dbReference type="VEuPathDB" id="VectorBase:LOC119180755"/>
<keyword evidence="1" id="KW-1133">Transmembrane helix</keyword>
<keyword evidence="1" id="KW-0812">Transmembrane</keyword>
<evidence type="ECO:0000313" key="2">
    <source>
        <dbReference type="EMBL" id="KAH8038418.1"/>
    </source>
</evidence>
<proteinExistence type="predicted"/>
<reference evidence="2" key="1">
    <citation type="journal article" date="2020" name="Cell">
        <title>Large-Scale Comparative Analyses of Tick Genomes Elucidate Their Genetic Diversity and Vector Capacities.</title>
        <authorList>
            <consortium name="Tick Genome and Microbiome Consortium (TIGMIC)"/>
            <person name="Jia N."/>
            <person name="Wang J."/>
            <person name="Shi W."/>
            <person name="Du L."/>
            <person name="Sun Y."/>
            <person name="Zhan W."/>
            <person name="Jiang J.F."/>
            <person name="Wang Q."/>
            <person name="Zhang B."/>
            <person name="Ji P."/>
            <person name="Bell-Sakyi L."/>
            <person name="Cui X.M."/>
            <person name="Yuan T.T."/>
            <person name="Jiang B.G."/>
            <person name="Yang W.F."/>
            <person name="Lam T.T."/>
            <person name="Chang Q.C."/>
            <person name="Ding S.J."/>
            <person name="Wang X.J."/>
            <person name="Zhu J.G."/>
            <person name="Ruan X.D."/>
            <person name="Zhao L."/>
            <person name="Wei J.T."/>
            <person name="Ye R.Z."/>
            <person name="Que T.C."/>
            <person name="Du C.H."/>
            <person name="Zhou Y.H."/>
            <person name="Cheng J.X."/>
            <person name="Dai P.F."/>
            <person name="Guo W.B."/>
            <person name="Han X.H."/>
            <person name="Huang E.J."/>
            <person name="Li L.F."/>
            <person name="Wei W."/>
            <person name="Gao Y.C."/>
            <person name="Liu J.Z."/>
            <person name="Shao H.Z."/>
            <person name="Wang X."/>
            <person name="Wang C.C."/>
            <person name="Yang T.C."/>
            <person name="Huo Q.B."/>
            <person name="Li W."/>
            <person name="Chen H.Y."/>
            <person name="Chen S.E."/>
            <person name="Zhou L.G."/>
            <person name="Ni X.B."/>
            <person name="Tian J.H."/>
            <person name="Sheng Y."/>
            <person name="Liu T."/>
            <person name="Pan Y.S."/>
            <person name="Xia L.Y."/>
            <person name="Li J."/>
            <person name="Zhao F."/>
            <person name="Cao W.C."/>
        </authorList>
    </citation>
    <scope>NUCLEOTIDE SEQUENCE</scope>
    <source>
        <strain evidence="2">Rmic-2018</strain>
    </source>
</reference>
<dbReference type="AlphaFoldDB" id="A0A9J6EVQ8"/>
<name>A0A9J6EVQ8_RHIMP</name>
<dbReference type="Proteomes" id="UP000821866">
    <property type="component" value="Chromosome 1"/>
</dbReference>
<evidence type="ECO:0000313" key="3">
    <source>
        <dbReference type="Proteomes" id="UP000821866"/>
    </source>
</evidence>
<reference evidence="2" key="2">
    <citation type="submission" date="2021-09" db="EMBL/GenBank/DDBJ databases">
        <authorList>
            <person name="Jia N."/>
            <person name="Wang J."/>
            <person name="Shi W."/>
            <person name="Du L."/>
            <person name="Sun Y."/>
            <person name="Zhan W."/>
            <person name="Jiang J."/>
            <person name="Wang Q."/>
            <person name="Zhang B."/>
            <person name="Ji P."/>
            <person name="Sakyi L.B."/>
            <person name="Cui X."/>
            <person name="Yuan T."/>
            <person name="Jiang B."/>
            <person name="Yang W."/>
            <person name="Lam T.T.-Y."/>
            <person name="Chang Q."/>
            <person name="Ding S."/>
            <person name="Wang X."/>
            <person name="Zhu J."/>
            <person name="Ruan X."/>
            <person name="Zhao L."/>
            <person name="Wei J."/>
            <person name="Que T."/>
            <person name="Du C."/>
            <person name="Cheng J."/>
            <person name="Dai P."/>
            <person name="Han X."/>
            <person name="Huang E."/>
            <person name="Gao Y."/>
            <person name="Liu J."/>
            <person name="Shao H."/>
            <person name="Ye R."/>
            <person name="Li L."/>
            <person name="Wei W."/>
            <person name="Wang X."/>
            <person name="Wang C."/>
            <person name="Huo Q."/>
            <person name="Li W."/>
            <person name="Guo W."/>
            <person name="Chen H."/>
            <person name="Chen S."/>
            <person name="Zhou L."/>
            <person name="Zhou L."/>
            <person name="Ni X."/>
            <person name="Tian J."/>
            <person name="Zhou Y."/>
            <person name="Sheng Y."/>
            <person name="Liu T."/>
            <person name="Pan Y."/>
            <person name="Xia L."/>
            <person name="Li J."/>
            <person name="Zhao F."/>
            <person name="Cao W."/>
        </authorList>
    </citation>
    <scope>NUCLEOTIDE SEQUENCE</scope>
    <source>
        <strain evidence="2">Rmic-2018</strain>
        <tissue evidence="2">Larvae</tissue>
    </source>
</reference>
<sequence>MMEGTLSEYAFYLLFPCSLLVGLLCLAKHIIRRTEFFHNDDSLEGKTIVVTEAMLVQSVCAAPGYRAAVRRWEIAGGHI</sequence>
<evidence type="ECO:0000256" key="1">
    <source>
        <dbReference type="SAM" id="Phobius"/>
    </source>
</evidence>
<feature type="transmembrane region" description="Helical" evidence="1">
    <location>
        <begin position="6"/>
        <end position="27"/>
    </location>
</feature>